<dbReference type="NCBIfam" id="NF040521">
    <property type="entry name" value="C45_proenzyme"/>
    <property type="match status" value="1"/>
</dbReference>
<proteinExistence type="predicted"/>
<dbReference type="EMBL" id="CP006577">
    <property type="protein sequence ID" value="AIG97086.1"/>
    <property type="molecule type" value="Genomic_DNA"/>
</dbReference>
<protein>
    <submittedName>
        <fullName evidence="2">Acyl-coenzyme A:6-aminopenicillanic acid acyl-transferase</fullName>
    </submittedName>
</protein>
<dbReference type="InterPro" id="IPR005079">
    <property type="entry name" value="Peptidase_C45_hydrolase"/>
</dbReference>
<reference evidence="2 3" key="1">
    <citation type="submission" date="2013-07" db="EMBL/GenBank/DDBJ databases">
        <title>Genome of Archaeoglobus fulgidus.</title>
        <authorList>
            <person name="Fiebig A."/>
            <person name="Birkeland N.-K."/>
        </authorList>
    </citation>
    <scope>NUCLEOTIDE SEQUENCE [LARGE SCALE GENOMIC DNA]</scope>
    <source>
        <strain evidence="2 3">DSM 8774</strain>
    </source>
</reference>
<dbReference type="InterPro" id="IPR047794">
    <property type="entry name" value="C45_proenzyme-like"/>
</dbReference>
<dbReference type="GO" id="GO:0016740">
    <property type="term" value="F:transferase activity"/>
    <property type="evidence" value="ECO:0007669"/>
    <property type="project" value="UniProtKB-KW"/>
</dbReference>
<evidence type="ECO:0000259" key="1">
    <source>
        <dbReference type="Pfam" id="PF03417"/>
    </source>
</evidence>
<dbReference type="GeneID" id="24793803"/>
<feature type="domain" description="Peptidase C45 hydrolase" evidence="1">
    <location>
        <begin position="178"/>
        <end position="367"/>
    </location>
</feature>
<dbReference type="PANTHER" id="PTHR35190">
    <property type="entry name" value="PROTEIN DCD1B"/>
    <property type="match status" value="1"/>
</dbReference>
<gene>
    <name evidence="2" type="ORF">AFULGI_00002600</name>
</gene>
<dbReference type="HOGENOM" id="CLU_456816_0_0_2"/>
<dbReference type="AlphaFoldDB" id="A0A075WAT2"/>
<dbReference type="RefSeq" id="WP_010877778.1">
    <property type="nucleotide sequence ID" value="NZ_CP006577.1"/>
</dbReference>
<sequence length="597" mass="66250">MKYLLLALLLCLAVGTAGGFKIVKTCEKDPRGYIADLGNGKYLMHLEGSPYEMGYQHGCLKGAEVQSMTKEFVKSVLAGYDIPEDLIPGLLKLGKEVAKGNEKYVPSEFREEMRGIADGARDAGYDVDYDDVLLLNMGFDVILSIAYPIATPIVAWQDKKGVACDGFVAMDDATSDGRVLMGRSFMFNPEVFHEVALLIEQYPDRGHRFVSVSAPGFVGVTAAMSSAGIAIGMDMVPAMDTKPFVSGMGCLLTARQVVQYADELSDAVNMVKGSKRGVPWLYIVGDGKGREKGGAVLEVSADKFAVRYMDYRYPEWAESLDFPKQIEDKDDLVVVANHYIVPEMYSTISYAVKDSLWRYETLTGLILDSYGSIDVEKGKELIDYLHPPNYGYYGEDENVPVAATRTLFDLSNLELWSLYGMYTDPWAHWELTTEYQPAGLDKAWKDTEGDVAGPSWKPINYGAPIIDKEKMLDSADLQKLSEADGNYVEQCVKAYAGNPNYATIHLRFNVQSSANIMLTVADQNDGLEIYAWNYNTNDWQKVYDRIYPSGFTTLRLSLGSEFVNNRKADLVLISEAKWKFGMIYDKACVAVDAAAVT</sequence>
<dbReference type="Gene3D" id="3.60.60.10">
    <property type="entry name" value="Penicillin V Acylase, Chain A"/>
    <property type="match status" value="1"/>
</dbReference>
<dbReference type="PANTHER" id="PTHR35190:SF2">
    <property type="entry name" value="PROTEIN DCD1B"/>
    <property type="match status" value="1"/>
</dbReference>
<name>A0A075WAT2_ARCFL</name>
<evidence type="ECO:0000313" key="2">
    <source>
        <dbReference type="EMBL" id="AIG97086.1"/>
    </source>
</evidence>
<keyword evidence="2" id="KW-0808">Transferase</keyword>
<evidence type="ECO:0000313" key="3">
    <source>
        <dbReference type="Proteomes" id="UP000028501"/>
    </source>
</evidence>
<dbReference type="Pfam" id="PF03417">
    <property type="entry name" value="AAT"/>
    <property type="match status" value="1"/>
</dbReference>
<dbReference type="Proteomes" id="UP000028501">
    <property type="component" value="Chromosome"/>
</dbReference>
<accession>A0A075WAT2</accession>
<dbReference type="KEGG" id="afg:AFULGI_00002600"/>
<dbReference type="InterPro" id="IPR047803">
    <property type="entry name" value="DCD1A/B-like"/>
</dbReference>
<dbReference type="SMR" id="A0A075WAT2"/>
<organism evidence="2 3">
    <name type="scientific">Archaeoglobus fulgidus DSM 8774</name>
    <dbReference type="NCBI Taxonomy" id="1344584"/>
    <lineage>
        <taxon>Archaea</taxon>
        <taxon>Methanobacteriati</taxon>
        <taxon>Methanobacteriota</taxon>
        <taxon>Archaeoglobi</taxon>
        <taxon>Archaeoglobales</taxon>
        <taxon>Archaeoglobaceae</taxon>
        <taxon>Archaeoglobus</taxon>
    </lineage>
</organism>